<gene>
    <name evidence="15" type="ORF">JMJ35_003404</name>
</gene>
<evidence type="ECO:0000256" key="12">
    <source>
        <dbReference type="ARBA" id="ARBA00023242"/>
    </source>
</evidence>
<comment type="subunit">
    <text evidence="4">Component of the EKC/KEOPS complex composed of at least BUD32, CGI121, GON7, KAE1 and PCC1; the whole complex dimerizes.</text>
</comment>
<dbReference type="GO" id="GO:0008033">
    <property type="term" value="P:tRNA processing"/>
    <property type="evidence" value="ECO:0007669"/>
    <property type="project" value="UniProtKB-KW"/>
</dbReference>
<name>A0AA39R2F1_9LECA</name>
<comment type="caution">
    <text evidence="15">The sequence shown here is derived from an EMBL/GenBank/DDBJ whole genome shotgun (WGS) entry which is preliminary data.</text>
</comment>
<keyword evidence="6" id="KW-0158">Chromosome</keyword>
<sequence>MAPAPDSLKPTTCLEATYTSLTSSETFTHTLPSASTTSTKEKTAYLSALRRSVVKLQEDINGFLTTKMEEDKALAASAGVKVDDKAEEDNYGEERVEEEG</sequence>
<evidence type="ECO:0000256" key="6">
    <source>
        <dbReference type="ARBA" id="ARBA00022454"/>
    </source>
</evidence>
<keyword evidence="10" id="KW-0010">Activator</keyword>
<comment type="similarity">
    <text evidence="3">Belongs to the GON7 family.</text>
</comment>
<evidence type="ECO:0000256" key="7">
    <source>
        <dbReference type="ARBA" id="ARBA00022694"/>
    </source>
</evidence>
<comment type="function">
    <text evidence="13">Component of the EKC/KEOPS complex that is required for the formation of a threonylcarbamoyl group on adenosine at position 37 (t(6)A37) in tRNAs that read codons beginning with adenine. The complex is probably involved in the transfer of the threonylcarbamoyl moiety of threonylcarbamoyl-AMP (TC-AMP) to the N6 group of A37. GON7 likely plays a supporting role to the catalytic subunit KAE1 in the complex. The EKC/KEOPS complex also promotes both telomere uncapping and telomere elongation. The complex is required for efficient recruitment of transcriptional coactivators.</text>
</comment>
<keyword evidence="11" id="KW-0804">Transcription</keyword>
<evidence type="ECO:0000256" key="4">
    <source>
        <dbReference type="ARBA" id="ARBA00011534"/>
    </source>
</evidence>
<evidence type="ECO:0000256" key="8">
    <source>
        <dbReference type="ARBA" id="ARBA00022895"/>
    </source>
</evidence>
<keyword evidence="7" id="KW-0819">tRNA processing</keyword>
<keyword evidence="16" id="KW-1185">Reference proteome</keyword>
<organism evidence="15 16">
    <name type="scientific">Cladonia borealis</name>
    <dbReference type="NCBI Taxonomy" id="184061"/>
    <lineage>
        <taxon>Eukaryota</taxon>
        <taxon>Fungi</taxon>
        <taxon>Dikarya</taxon>
        <taxon>Ascomycota</taxon>
        <taxon>Pezizomycotina</taxon>
        <taxon>Lecanoromycetes</taxon>
        <taxon>OSLEUM clade</taxon>
        <taxon>Lecanoromycetidae</taxon>
        <taxon>Lecanorales</taxon>
        <taxon>Lecanorineae</taxon>
        <taxon>Cladoniaceae</taxon>
        <taxon>Cladonia</taxon>
    </lineage>
</organism>
<evidence type="ECO:0000256" key="1">
    <source>
        <dbReference type="ARBA" id="ARBA00004123"/>
    </source>
</evidence>
<keyword evidence="9" id="KW-0805">Transcription regulation</keyword>
<feature type="compositionally biased region" description="Acidic residues" evidence="14">
    <location>
        <begin position="85"/>
        <end position="100"/>
    </location>
</feature>
<evidence type="ECO:0000256" key="5">
    <source>
        <dbReference type="ARBA" id="ARBA00019746"/>
    </source>
</evidence>
<evidence type="ECO:0000313" key="15">
    <source>
        <dbReference type="EMBL" id="KAK0513682.1"/>
    </source>
</evidence>
<keyword evidence="12" id="KW-0539">Nucleus</keyword>
<evidence type="ECO:0000256" key="9">
    <source>
        <dbReference type="ARBA" id="ARBA00023015"/>
    </source>
</evidence>
<comment type="subcellular location">
    <subcellularLocation>
        <location evidence="2">Chromosome</location>
        <location evidence="2">Telomere</location>
    </subcellularLocation>
    <subcellularLocation>
        <location evidence="1">Nucleus</location>
    </subcellularLocation>
</comment>
<dbReference type="GO" id="GO:0000781">
    <property type="term" value="C:chromosome, telomeric region"/>
    <property type="evidence" value="ECO:0007669"/>
    <property type="project" value="UniProtKB-SubCell"/>
</dbReference>
<proteinExistence type="inferred from homology"/>
<dbReference type="InterPro" id="IPR014849">
    <property type="entry name" value="EKC/KEOPS_Gon7"/>
</dbReference>
<evidence type="ECO:0000256" key="11">
    <source>
        <dbReference type="ARBA" id="ARBA00023163"/>
    </source>
</evidence>
<dbReference type="EMBL" id="JAFEKC020000006">
    <property type="protein sequence ID" value="KAK0513682.1"/>
    <property type="molecule type" value="Genomic_DNA"/>
</dbReference>
<evidence type="ECO:0000256" key="13">
    <source>
        <dbReference type="ARBA" id="ARBA00025393"/>
    </source>
</evidence>
<evidence type="ECO:0000256" key="10">
    <source>
        <dbReference type="ARBA" id="ARBA00023159"/>
    </source>
</evidence>
<dbReference type="Proteomes" id="UP001166286">
    <property type="component" value="Unassembled WGS sequence"/>
</dbReference>
<protein>
    <recommendedName>
        <fullName evidence="5">EKC/KEOPS complex subunit GON7</fullName>
    </recommendedName>
</protein>
<evidence type="ECO:0000256" key="14">
    <source>
        <dbReference type="SAM" id="MobiDB-lite"/>
    </source>
</evidence>
<dbReference type="AlphaFoldDB" id="A0AA39R2F1"/>
<dbReference type="GO" id="GO:0005634">
    <property type="term" value="C:nucleus"/>
    <property type="evidence" value="ECO:0007669"/>
    <property type="project" value="UniProtKB-SubCell"/>
</dbReference>
<keyword evidence="8" id="KW-0779">Telomere</keyword>
<evidence type="ECO:0000256" key="2">
    <source>
        <dbReference type="ARBA" id="ARBA00004574"/>
    </source>
</evidence>
<reference evidence="15" key="1">
    <citation type="submission" date="2023-03" db="EMBL/GenBank/DDBJ databases">
        <title>Complete genome of Cladonia borealis.</title>
        <authorList>
            <person name="Park H."/>
        </authorList>
    </citation>
    <scope>NUCLEOTIDE SEQUENCE</scope>
    <source>
        <strain evidence="15">ANT050790</strain>
    </source>
</reference>
<evidence type="ECO:0000313" key="16">
    <source>
        <dbReference type="Proteomes" id="UP001166286"/>
    </source>
</evidence>
<dbReference type="Pfam" id="PF08738">
    <property type="entry name" value="Gon7"/>
    <property type="match status" value="1"/>
</dbReference>
<evidence type="ECO:0000256" key="3">
    <source>
        <dbReference type="ARBA" id="ARBA00008529"/>
    </source>
</evidence>
<accession>A0AA39R2F1</accession>
<feature type="region of interest" description="Disordered" evidence="14">
    <location>
        <begin position="80"/>
        <end position="100"/>
    </location>
</feature>